<dbReference type="SUPFAM" id="SSF52540">
    <property type="entry name" value="P-loop containing nucleoside triphosphate hydrolases"/>
    <property type="match status" value="1"/>
</dbReference>
<protein>
    <recommendedName>
        <fullName evidence="4">Polysaccharide chain length determinant N-terminal domain-containing protein</fullName>
    </recommendedName>
</protein>
<dbReference type="PANTHER" id="PTHR32309:SF31">
    <property type="entry name" value="CAPSULAR EXOPOLYSACCHARIDE FAMILY"/>
    <property type="match status" value="1"/>
</dbReference>
<dbReference type="Proteomes" id="UP000291259">
    <property type="component" value="Chromosome"/>
</dbReference>
<evidence type="ECO:0000313" key="3">
    <source>
        <dbReference type="Proteomes" id="UP000291259"/>
    </source>
</evidence>
<dbReference type="AlphaFoldDB" id="A0A4P6F9I0"/>
<gene>
    <name evidence="2" type="ORF">ET445_01540</name>
</gene>
<dbReference type="InterPro" id="IPR027417">
    <property type="entry name" value="P-loop_NTPase"/>
</dbReference>
<dbReference type="Gene3D" id="3.40.50.300">
    <property type="entry name" value="P-loop containing nucleotide triphosphate hydrolases"/>
    <property type="match status" value="1"/>
</dbReference>
<keyword evidence="3" id="KW-1185">Reference proteome</keyword>
<dbReference type="EMBL" id="CP035491">
    <property type="protein sequence ID" value="QAY72216.1"/>
    <property type="molecule type" value="Genomic_DNA"/>
</dbReference>
<feature type="transmembrane region" description="Helical" evidence="1">
    <location>
        <begin position="15"/>
        <end position="36"/>
    </location>
</feature>
<keyword evidence="1" id="KW-0812">Transmembrane</keyword>
<feature type="transmembrane region" description="Helical" evidence="1">
    <location>
        <begin position="193"/>
        <end position="216"/>
    </location>
</feature>
<dbReference type="InterPro" id="IPR050445">
    <property type="entry name" value="Bact_polysacc_biosynth/exp"/>
</dbReference>
<evidence type="ECO:0000256" key="1">
    <source>
        <dbReference type="SAM" id="Phobius"/>
    </source>
</evidence>
<keyword evidence="1" id="KW-0472">Membrane</keyword>
<evidence type="ECO:0008006" key="4">
    <source>
        <dbReference type="Google" id="ProtNLM"/>
    </source>
</evidence>
<reference evidence="2 3" key="1">
    <citation type="submission" date="2019-01" db="EMBL/GenBank/DDBJ databases">
        <title>Genome sequencing of strain FW100M-8.</title>
        <authorList>
            <person name="Heo J."/>
            <person name="Kim S.-J."/>
            <person name="Kim J.-S."/>
            <person name="Hong S.-B."/>
            <person name="Kwon S.-W."/>
        </authorList>
    </citation>
    <scope>NUCLEOTIDE SEQUENCE [LARGE SCALE GENOMIC DNA]</scope>
    <source>
        <strain evidence="2 3">FW100M-8</strain>
    </source>
</reference>
<sequence>MKSSGQLVSGAARRWVVIVVCLLLGALGGWLAHLVAAPQYQSSSQALVVIDSLATPSDRLAGSGYVASMGSAYAEAVVSPGVLDTVIAQLALPTDATELAHRVQVDRDASSPLLGITVTAETAELAQQVNQAILDRFAEVVPTVITPPSGVPPVEPAPGQPVSQNSQTVPSTASVQVLTPPTLATRASGPTTFVSVLAGAAAGLVVGIGVALWLAAVDRRLSTVTEVGRAADAPVLALVRRRRGERDDDAVAGSVHAVARAVLSATASSEASTVLFASTSDLPAASELVAGVAESLSRRGSRVIALDAALRRARLHRLFGIAKSPGLGDVLEGRAELRETGAGVAGFPALRAIPAGESEHPSDALLSTGLAASVADLAQVADVVLVDAGDLDRSDDALSVAQATGAPAVLVVGLGSVTAARVRRYASAFADRGGLVGVVVVDVPVSEARRADAAFVRAEAVG</sequence>
<keyword evidence="1" id="KW-1133">Transmembrane helix</keyword>
<organism evidence="2 3">
    <name type="scientific">Agromyces protaetiae</name>
    <dbReference type="NCBI Taxonomy" id="2509455"/>
    <lineage>
        <taxon>Bacteria</taxon>
        <taxon>Bacillati</taxon>
        <taxon>Actinomycetota</taxon>
        <taxon>Actinomycetes</taxon>
        <taxon>Micrococcales</taxon>
        <taxon>Microbacteriaceae</taxon>
        <taxon>Agromyces</taxon>
    </lineage>
</organism>
<proteinExistence type="predicted"/>
<dbReference type="RefSeq" id="WP_129188203.1">
    <property type="nucleotide sequence ID" value="NZ_CP035491.1"/>
</dbReference>
<name>A0A4P6F9I0_9MICO</name>
<evidence type="ECO:0000313" key="2">
    <source>
        <dbReference type="EMBL" id="QAY72216.1"/>
    </source>
</evidence>
<accession>A0A4P6F9I0</accession>
<dbReference type="PANTHER" id="PTHR32309">
    <property type="entry name" value="TYROSINE-PROTEIN KINASE"/>
    <property type="match status" value="1"/>
</dbReference>
<dbReference type="KEGG" id="agf:ET445_01540"/>